<evidence type="ECO:0000313" key="1">
    <source>
        <dbReference type="EMBL" id="PMD50620.1"/>
    </source>
</evidence>
<organism evidence="1 2">
    <name type="scientific">Hyaloscypha bicolor E</name>
    <dbReference type="NCBI Taxonomy" id="1095630"/>
    <lineage>
        <taxon>Eukaryota</taxon>
        <taxon>Fungi</taxon>
        <taxon>Dikarya</taxon>
        <taxon>Ascomycota</taxon>
        <taxon>Pezizomycotina</taxon>
        <taxon>Leotiomycetes</taxon>
        <taxon>Helotiales</taxon>
        <taxon>Hyaloscyphaceae</taxon>
        <taxon>Hyaloscypha</taxon>
        <taxon>Hyaloscypha bicolor</taxon>
    </lineage>
</organism>
<protein>
    <submittedName>
        <fullName evidence="1">Uncharacterized protein</fullName>
    </submittedName>
</protein>
<gene>
    <name evidence="1" type="ORF">K444DRAFT_637971</name>
</gene>
<dbReference type="GeneID" id="36592271"/>
<keyword evidence="2" id="KW-1185">Reference proteome</keyword>
<dbReference type="EMBL" id="KZ613913">
    <property type="protein sequence ID" value="PMD50620.1"/>
    <property type="molecule type" value="Genomic_DNA"/>
</dbReference>
<accession>A0A2J6SIQ6</accession>
<reference evidence="1 2" key="1">
    <citation type="submission" date="2016-04" db="EMBL/GenBank/DDBJ databases">
        <title>A degradative enzymes factory behind the ericoid mycorrhizal symbiosis.</title>
        <authorList>
            <consortium name="DOE Joint Genome Institute"/>
            <person name="Martino E."/>
            <person name="Morin E."/>
            <person name="Grelet G."/>
            <person name="Kuo A."/>
            <person name="Kohler A."/>
            <person name="Daghino S."/>
            <person name="Barry K."/>
            <person name="Choi C."/>
            <person name="Cichocki N."/>
            <person name="Clum A."/>
            <person name="Copeland A."/>
            <person name="Hainaut M."/>
            <person name="Haridas S."/>
            <person name="Labutti K."/>
            <person name="Lindquist E."/>
            <person name="Lipzen A."/>
            <person name="Khouja H.-R."/>
            <person name="Murat C."/>
            <person name="Ohm R."/>
            <person name="Olson A."/>
            <person name="Spatafora J."/>
            <person name="Veneault-Fourrey C."/>
            <person name="Henrissat B."/>
            <person name="Grigoriev I."/>
            <person name="Martin F."/>
            <person name="Perotto S."/>
        </authorList>
    </citation>
    <scope>NUCLEOTIDE SEQUENCE [LARGE SCALE GENOMIC DNA]</scope>
    <source>
        <strain evidence="1 2">E</strain>
    </source>
</reference>
<dbReference type="InParanoid" id="A0A2J6SIQ6"/>
<dbReference type="AlphaFoldDB" id="A0A2J6SIQ6"/>
<dbReference type="Proteomes" id="UP000235371">
    <property type="component" value="Unassembled WGS sequence"/>
</dbReference>
<name>A0A2J6SIQ6_9HELO</name>
<proteinExistence type="predicted"/>
<sequence>MACVAAVFALVEDLMLRPQPGEAAVTSASNCQKEVIFPFPLISLEVTSDLNGAIVWFIAGFGARLLCIGKGRNEGRWVLGKSRIEEAVEDRCLKQKSCRMTHKVFA</sequence>
<evidence type="ECO:0000313" key="2">
    <source>
        <dbReference type="Proteomes" id="UP000235371"/>
    </source>
</evidence>
<dbReference type="RefSeq" id="XP_024727524.1">
    <property type="nucleotide sequence ID" value="XM_024884194.1"/>
</dbReference>